<feature type="region of interest" description="Disordered" evidence="8">
    <location>
        <begin position="1"/>
        <end position="71"/>
    </location>
</feature>
<keyword evidence="7" id="KW-0175">Coiled coil</keyword>
<feature type="region of interest" description="Disordered" evidence="8">
    <location>
        <begin position="1113"/>
        <end position="1136"/>
    </location>
</feature>
<accession>G0VJ08</accession>
<evidence type="ECO:0000256" key="2">
    <source>
        <dbReference type="ARBA" id="ARBA00006582"/>
    </source>
</evidence>
<dbReference type="GO" id="GO:0032541">
    <property type="term" value="C:cortical endoplasmic reticulum"/>
    <property type="evidence" value="ECO:0007669"/>
    <property type="project" value="TreeGrafter"/>
</dbReference>
<dbReference type="SMART" id="SM00568">
    <property type="entry name" value="GRAM"/>
    <property type="match status" value="1"/>
</dbReference>
<comment type="similarity">
    <text evidence="2">Belongs to the YSP2 family.</text>
</comment>
<feature type="compositionally biased region" description="Low complexity" evidence="8">
    <location>
        <begin position="358"/>
        <end position="384"/>
    </location>
</feature>
<evidence type="ECO:0000256" key="6">
    <source>
        <dbReference type="ARBA" id="ARBA00037847"/>
    </source>
</evidence>
<evidence type="ECO:0000313" key="12">
    <source>
        <dbReference type="Proteomes" id="UP000001640"/>
    </source>
</evidence>
<dbReference type="RefSeq" id="XP_003677834.1">
    <property type="nucleotide sequence ID" value="XM_003677786.1"/>
</dbReference>
<dbReference type="GO" id="GO:0120015">
    <property type="term" value="F:sterol transfer activity"/>
    <property type="evidence" value="ECO:0007669"/>
    <property type="project" value="TreeGrafter"/>
</dbReference>
<dbReference type="InParanoid" id="G0VJ08"/>
<feature type="coiled-coil region" evidence="7">
    <location>
        <begin position="1267"/>
        <end position="1301"/>
    </location>
</feature>
<evidence type="ECO:0000256" key="1">
    <source>
        <dbReference type="ARBA" id="ARBA00004586"/>
    </source>
</evidence>
<dbReference type="Pfam" id="PF16016">
    <property type="entry name" value="VASt"/>
    <property type="match status" value="2"/>
</dbReference>
<keyword evidence="4 9" id="KW-1133">Transmembrane helix</keyword>
<evidence type="ECO:0000256" key="8">
    <source>
        <dbReference type="SAM" id="MobiDB-lite"/>
    </source>
</evidence>
<organism evidence="11 12">
    <name type="scientific">Naumovozyma castellii</name>
    <name type="common">Yeast</name>
    <name type="synonym">Saccharomyces castellii</name>
    <dbReference type="NCBI Taxonomy" id="27288"/>
    <lineage>
        <taxon>Eukaryota</taxon>
        <taxon>Fungi</taxon>
        <taxon>Dikarya</taxon>
        <taxon>Ascomycota</taxon>
        <taxon>Saccharomycotina</taxon>
        <taxon>Saccharomycetes</taxon>
        <taxon>Saccharomycetales</taxon>
        <taxon>Saccharomycetaceae</taxon>
        <taxon>Naumovozyma</taxon>
    </lineage>
</organism>
<evidence type="ECO:0000256" key="7">
    <source>
        <dbReference type="SAM" id="Coils"/>
    </source>
</evidence>
<dbReference type="Pfam" id="PF02893">
    <property type="entry name" value="GRAM"/>
    <property type="match status" value="1"/>
</dbReference>
<gene>
    <name evidence="11" type="primary">NCAS0H01760</name>
    <name evidence="11" type="ordered locus">NCAS_0H01760</name>
</gene>
<dbReference type="OrthoDB" id="2162691at2759"/>
<dbReference type="GeneID" id="96905164"/>
<evidence type="ECO:0000256" key="5">
    <source>
        <dbReference type="ARBA" id="ARBA00023136"/>
    </source>
</evidence>
<dbReference type="GO" id="GO:0005789">
    <property type="term" value="C:endoplasmic reticulum membrane"/>
    <property type="evidence" value="ECO:0007669"/>
    <property type="project" value="UniProtKB-SubCell"/>
</dbReference>
<evidence type="ECO:0000256" key="9">
    <source>
        <dbReference type="SAM" id="Phobius"/>
    </source>
</evidence>
<dbReference type="InterPro" id="IPR011993">
    <property type="entry name" value="PH-like_dom_sf"/>
</dbReference>
<dbReference type="PANTHER" id="PTHR23319">
    <property type="entry name" value="GRAM DOMAIN CONTAINING 1B, ISOFORM E"/>
    <property type="match status" value="1"/>
</dbReference>
<feature type="region of interest" description="Disordered" evidence="8">
    <location>
        <begin position="133"/>
        <end position="162"/>
    </location>
</feature>
<keyword evidence="5 9" id="KW-0472">Membrane</keyword>
<dbReference type="GO" id="GO:0032934">
    <property type="term" value="F:sterol binding"/>
    <property type="evidence" value="ECO:0007669"/>
    <property type="project" value="TreeGrafter"/>
</dbReference>
<feature type="compositionally biased region" description="Low complexity" evidence="8">
    <location>
        <begin position="151"/>
        <end position="162"/>
    </location>
</feature>
<feature type="domain" description="VASt" evidence="10">
    <location>
        <begin position="736"/>
        <end position="904"/>
    </location>
</feature>
<evidence type="ECO:0000313" key="11">
    <source>
        <dbReference type="EMBL" id="CCC71486.1"/>
    </source>
</evidence>
<proteinExistence type="inferred from homology"/>
<name>G0VJ08_NAUCA</name>
<feature type="domain" description="VASt" evidence="10">
    <location>
        <begin position="942"/>
        <end position="1107"/>
    </location>
</feature>
<dbReference type="EMBL" id="HE576759">
    <property type="protein sequence ID" value="CCC71486.1"/>
    <property type="molecule type" value="Genomic_DNA"/>
</dbReference>
<protein>
    <recommendedName>
        <fullName evidence="10">VASt domain-containing protein</fullName>
    </recommendedName>
</protein>
<evidence type="ECO:0000259" key="10">
    <source>
        <dbReference type="PROSITE" id="PS51778"/>
    </source>
</evidence>
<feature type="region of interest" description="Disordered" evidence="8">
    <location>
        <begin position="706"/>
        <end position="729"/>
    </location>
</feature>
<dbReference type="Proteomes" id="UP000001640">
    <property type="component" value="Chromosome 8"/>
</dbReference>
<reference evidence="11 12" key="1">
    <citation type="journal article" date="2011" name="Proc. Natl. Acad. Sci. U.S.A.">
        <title>Evolutionary erosion of yeast sex chromosomes by mating-type switching accidents.</title>
        <authorList>
            <person name="Gordon J.L."/>
            <person name="Armisen D."/>
            <person name="Proux-Wera E."/>
            <person name="Oheigeartaigh S.S."/>
            <person name="Byrne K.P."/>
            <person name="Wolfe K.H."/>
        </authorList>
    </citation>
    <scope>NUCLEOTIDE SEQUENCE [LARGE SCALE GENOMIC DNA]</scope>
    <source>
        <strain evidence="12">ATCC 76901 / BCRC 22586 / CBS 4309 / NBRC 1992 / NRRL Y-12630</strain>
    </source>
</reference>
<evidence type="ECO:0000256" key="4">
    <source>
        <dbReference type="ARBA" id="ARBA00022989"/>
    </source>
</evidence>
<dbReference type="InterPro" id="IPR051482">
    <property type="entry name" value="Cholesterol_transport"/>
</dbReference>
<evidence type="ECO:0000256" key="3">
    <source>
        <dbReference type="ARBA" id="ARBA00022692"/>
    </source>
</evidence>
<feature type="region of interest" description="Disordered" evidence="8">
    <location>
        <begin position="651"/>
        <end position="671"/>
    </location>
</feature>
<keyword evidence="3 9" id="KW-0812">Transmembrane</keyword>
<feature type="region of interest" description="Disordered" evidence="8">
    <location>
        <begin position="295"/>
        <end position="419"/>
    </location>
</feature>
<dbReference type="HOGENOM" id="CLU_002908_0_0_1"/>
<feature type="transmembrane region" description="Helical" evidence="9">
    <location>
        <begin position="1155"/>
        <end position="1174"/>
    </location>
</feature>
<dbReference type="KEGG" id="ncs:NCAS_0H01760"/>
<sequence>MLFTPDNDTPHYADSRNMNKNMSKNKTKNKNLFKRIKRKITPRPTRKLQSSSTTTSQQTRPQSQPVPTTTSHLEVPALLNNDSHSTRLGSSNVPNASFSKYLNSPFNIPISLETNQKKTVGAGDASSTIASMATSSASSIRRNDEADEDLSTPSSKKITSTGTGTGLFSTLLNATRRNKNNNITLDSPIVIDDSRKKNSTTSKSSKNELLSNLDLILASRKNVSDVTTNREAPATDRISFKSIRKSNDTNADKETIKVGTGNLDLQQFFSTPNIKKPPPQPPMKNQKGIRSMESLHTTAPPAPSTTTNSSPILLNNKRHSMATSSSSRKRLIASEEDIPRQSQTKTRNQRSKTISFGTPPSNSNSNSTSTSNSNSNPRTNSRSSMTFGDRERNRILKNVSSNILPRKSFPPAESNSRERLSNSSMSLSFNNLNPVDLGLKVLPLPHSAIKYSINKVNDMATNVMFPNNLSTQAITSAPAIQSPLRRSYNPNNTNLTSNHNQSVEVDNTMSMDDEDSSIQPLNNIEYAKESKNVEFHNIFKDTEINDRERLITDHGCALSRDILLQGRLYISDQHLAFYSNILGWITTIIISFKEIVQIEKKFTVGIFPNAISVDTLHSKYIFASFLSRDSLFNLITNIWNQVIINTRVKGLKQNDDDNNNESSFDESSTTDFSDELDFLDEGSQLTSDMDLDPNNKKILNNIPSTATTAATSPGEEPTLGPTKHEPTVAPYTPESNEKLIKETVFQAPMGQVFNILFGNDSSKMESILKVGKNYDITPTPIPKLIPTKTRDYQYIKPLTGSIGPNKTRCIIKETLDNFDLNQFIKVTQFTSNPDVPSGNVFKTRTTFIFTWNKDNSCKLAVYTVVQWSGRSFIKGPIENGTIDGVTTSTDILIKEVNLFLSASAPTTTSSKKHNEIIISLPTRGPAKHPATELPPLNSATTGISIVKDVNFKAPLGTTFEILFGNDTTNLNKILKLQNNIEISEIPNFHENSREYSYIKKLNNSLGPKQTKCNIKEIIENLDLEKYILVKQITRTPDVPSGSSFTINSLIYLNWGRENSTNLNVFTNIVWTSKSFLKNQIEKGSIDGQKSTMKILVNEVQSIIENATHIKGVKSKRRTRGKSATIKSEPTKVEEPPKGHLDSVLSLIKGMPLPELTATNILLIISGFIFFMYLLTSRRSSDYGTPNIVILPHNRIDFNGNRYTYVPRVKTLYEIYGDERMGKKYEKDDKISFRRMLADSQGNLWDWINDRGNESLYPDLKDGSLPDMALTKKNIKDLKDTIEVAELQLQELNKVLDKLKKHSNTLV</sequence>
<feature type="compositionally biased region" description="Low complexity" evidence="8">
    <location>
        <begin position="660"/>
        <end position="671"/>
    </location>
</feature>
<comment type="subcellular location">
    <subcellularLocation>
        <location evidence="6">Endomembrane system</location>
        <topology evidence="6">Single-pass membrane protein</topology>
    </subcellularLocation>
    <subcellularLocation>
        <location evidence="1">Endoplasmic reticulum membrane</location>
    </subcellularLocation>
</comment>
<dbReference type="InterPro" id="IPR031968">
    <property type="entry name" value="VASt"/>
</dbReference>
<dbReference type="GO" id="GO:0140268">
    <property type="term" value="C:endoplasmic reticulum-plasma membrane contact site"/>
    <property type="evidence" value="ECO:0007669"/>
    <property type="project" value="TreeGrafter"/>
</dbReference>
<dbReference type="CDD" id="cd13220">
    <property type="entry name" value="PH-GRAM_GRAMDC"/>
    <property type="match status" value="1"/>
</dbReference>
<dbReference type="PROSITE" id="PS51778">
    <property type="entry name" value="VAST"/>
    <property type="match status" value="2"/>
</dbReference>
<dbReference type="GO" id="GO:0005739">
    <property type="term" value="C:mitochondrion"/>
    <property type="evidence" value="ECO:0007669"/>
    <property type="project" value="TreeGrafter"/>
</dbReference>
<feature type="compositionally biased region" description="Basic residues" evidence="8">
    <location>
        <begin position="23"/>
        <end position="46"/>
    </location>
</feature>
<feature type="compositionally biased region" description="Polar residues" evidence="8">
    <location>
        <begin position="340"/>
        <end position="356"/>
    </location>
</feature>
<reference key="2">
    <citation type="submission" date="2011-08" db="EMBL/GenBank/DDBJ databases">
        <title>Genome sequence of Naumovozyma castellii.</title>
        <authorList>
            <person name="Gordon J.L."/>
            <person name="Armisen D."/>
            <person name="Proux-Wera E."/>
            <person name="OhEigeartaigh S.S."/>
            <person name="Byrne K.P."/>
            <person name="Wolfe K.H."/>
        </authorList>
    </citation>
    <scope>NUCLEOTIDE SEQUENCE</scope>
    <source>
        <strain>Type strain:CBS 4309</strain>
    </source>
</reference>
<dbReference type="InterPro" id="IPR004182">
    <property type="entry name" value="GRAM"/>
</dbReference>
<dbReference type="GO" id="GO:0032366">
    <property type="term" value="P:intracellular sterol transport"/>
    <property type="evidence" value="ECO:0007669"/>
    <property type="project" value="TreeGrafter"/>
</dbReference>
<dbReference type="PANTHER" id="PTHR23319:SF36">
    <property type="entry name" value="MEMBRANE-ANCHORED LIPID-BINDING PROTEIN LAM4-RELATED"/>
    <property type="match status" value="1"/>
</dbReference>
<dbReference type="Gene3D" id="2.30.29.30">
    <property type="entry name" value="Pleckstrin-homology domain (PH domain)/Phosphotyrosine-binding domain (PTB)"/>
    <property type="match status" value="1"/>
</dbReference>
<keyword evidence="12" id="KW-1185">Reference proteome</keyword>
<dbReference type="GO" id="GO:0005886">
    <property type="term" value="C:plasma membrane"/>
    <property type="evidence" value="ECO:0007669"/>
    <property type="project" value="TreeGrafter"/>
</dbReference>
<dbReference type="eggNOG" id="KOG1032">
    <property type="taxonomic scope" value="Eukaryota"/>
</dbReference>
<feature type="compositionally biased region" description="Low complexity" evidence="8">
    <location>
        <begin position="49"/>
        <end position="71"/>
    </location>
</feature>